<dbReference type="InterPro" id="IPR011701">
    <property type="entry name" value="MFS"/>
</dbReference>
<feature type="transmembrane region" description="Helical" evidence="3">
    <location>
        <begin position="223"/>
        <end position="243"/>
    </location>
</feature>
<sequence length="470" mass="50276">MATPTESNSIYSEAIEMSSGPATPRSAMGSEAGMLHTTGASEPNAFSNVQQLPPVDGGRQAWTFCFASFILETLVWGFGFSYGIFQGYYTSHPPFNDKSQLAIAAIGPTTLAIQYGEGIILSFLYARYPELLNPMMWVGLALATLSLLVSSFVSSVELLILLQGVGLGIGSGMLYWPTMFLIPDWFVRRRGLAGGIIFAGSGIGGFVFPFIVNGLLEAVQFRWTLRIWAAIMAVFGGLAIFGIRRRIPVTKYRPGQPRPQFIPRNMQFLKSPIFWYFSLAYLFQAMSYFPVSLYIAVFTAMLSTPLSATIVLSLFNSSGVVGQILIGWLTDRMPYPRIMFVSALASSVAAFLLWGFADTLGRVYAFAVVFGCLSGGFSSVAFAVSTDSAGANPEQSSMAMSAFTVVKGFAAILGPVLSGILLEAGKSSTFGGSYGKFGFGAVEIFVGSCAAATSISSLAVAATRPRARVG</sequence>
<gene>
    <name evidence="5" type="ORF">EIP91_001373</name>
</gene>
<comment type="subcellular location">
    <subcellularLocation>
        <location evidence="1">Membrane</location>
        <topology evidence="1">Multi-pass membrane protein</topology>
    </subcellularLocation>
</comment>
<comment type="similarity">
    <text evidence="2">Belongs to the major facilitator superfamily. Monocarboxylate porter (TC 2.A.1.13) family.</text>
</comment>
<dbReference type="GO" id="GO:0016020">
    <property type="term" value="C:membrane"/>
    <property type="evidence" value="ECO:0007669"/>
    <property type="project" value="UniProtKB-SubCell"/>
</dbReference>
<name>A0A4V2MWI8_9APHY</name>
<keyword evidence="3" id="KW-0812">Transmembrane</keyword>
<dbReference type="OrthoDB" id="2213137at2759"/>
<keyword evidence="3" id="KW-1133">Transmembrane helix</keyword>
<feature type="domain" description="Major facilitator superfamily (MFS) profile" evidence="4">
    <location>
        <begin position="1"/>
        <end position="464"/>
    </location>
</feature>
<evidence type="ECO:0000256" key="1">
    <source>
        <dbReference type="ARBA" id="ARBA00004141"/>
    </source>
</evidence>
<proteinExistence type="inferred from homology"/>
<accession>A0A4V2MWI8</accession>
<feature type="transmembrane region" description="Helical" evidence="3">
    <location>
        <begin position="273"/>
        <end position="300"/>
    </location>
</feature>
<protein>
    <recommendedName>
        <fullName evidence="4">Major facilitator superfamily (MFS) profile domain-containing protein</fullName>
    </recommendedName>
</protein>
<feature type="transmembrane region" description="Helical" evidence="3">
    <location>
        <begin position="192"/>
        <end position="211"/>
    </location>
</feature>
<feature type="transmembrane region" description="Helical" evidence="3">
    <location>
        <begin position="101"/>
        <end position="125"/>
    </location>
</feature>
<keyword evidence="6" id="KW-1185">Reference proteome</keyword>
<dbReference type="Gene3D" id="1.20.1250.20">
    <property type="entry name" value="MFS general substrate transporter like domains"/>
    <property type="match status" value="2"/>
</dbReference>
<feature type="transmembrane region" description="Helical" evidence="3">
    <location>
        <begin position="437"/>
        <end position="462"/>
    </location>
</feature>
<feature type="transmembrane region" description="Helical" evidence="3">
    <location>
        <begin position="61"/>
        <end position="89"/>
    </location>
</feature>
<dbReference type="GO" id="GO:0022857">
    <property type="term" value="F:transmembrane transporter activity"/>
    <property type="evidence" value="ECO:0007669"/>
    <property type="project" value="InterPro"/>
</dbReference>
<feature type="transmembrane region" description="Helical" evidence="3">
    <location>
        <begin position="160"/>
        <end position="180"/>
    </location>
</feature>
<evidence type="ECO:0000256" key="2">
    <source>
        <dbReference type="ARBA" id="ARBA00006727"/>
    </source>
</evidence>
<evidence type="ECO:0000313" key="6">
    <source>
        <dbReference type="Proteomes" id="UP000292702"/>
    </source>
</evidence>
<dbReference type="InterPro" id="IPR020846">
    <property type="entry name" value="MFS_dom"/>
</dbReference>
<dbReference type="InterPro" id="IPR050327">
    <property type="entry name" value="Proton-linked_MCT"/>
</dbReference>
<keyword evidence="3" id="KW-0472">Membrane</keyword>
<evidence type="ECO:0000259" key="4">
    <source>
        <dbReference type="PROSITE" id="PS50850"/>
    </source>
</evidence>
<feature type="transmembrane region" description="Helical" evidence="3">
    <location>
        <begin position="397"/>
        <end position="417"/>
    </location>
</feature>
<feature type="transmembrane region" description="Helical" evidence="3">
    <location>
        <begin position="363"/>
        <end position="385"/>
    </location>
</feature>
<feature type="transmembrane region" description="Helical" evidence="3">
    <location>
        <begin position="306"/>
        <end position="326"/>
    </location>
</feature>
<dbReference type="AlphaFoldDB" id="A0A4V2MWI8"/>
<dbReference type="Proteomes" id="UP000292702">
    <property type="component" value="Unassembled WGS sequence"/>
</dbReference>
<comment type="caution">
    <text evidence="5">The sequence shown here is derived from an EMBL/GenBank/DDBJ whole genome shotgun (WGS) entry which is preliminary data.</text>
</comment>
<dbReference type="Pfam" id="PF07690">
    <property type="entry name" value="MFS_1"/>
    <property type="match status" value="1"/>
</dbReference>
<dbReference type="EMBL" id="RWJN01000135">
    <property type="protein sequence ID" value="TCD66437.1"/>
    <property type="molecule type" value="Genomic_DNA"/>
</dbReference>
<evidence type="ECO:0000256" key="3">
    <source>
        <dbReference type="SAM" id="Phobius"/>
    </source>
</evidence>
<dbReference type="PANTHER" id="PTHR11360">
    <property type="entry name" value="MONOCARBOXYLATE TRANSPORTER"/>
    <property type="match status" value="1"/>
</dbReference>
<dbReference type="SUPFAM" id="SSF103473">
    <property type="entry name" value="MFS general substrate transporter"/>
    <property type="match status" value="1"/>
</dbReference>
<dbReference type="PANTHER" id="PTHR11360:SF287">
    <property type="entry name" value="MFS MONOCARBOXYLATE TRANSPORTER"/>
    <property type="match status" value="1"/>
</dbReference>
<reference evidence="5 6" key="1">
    <citation type="submission" date="2018-11" db="EMBL/GenBank/DDBJ databases">
        <title>Genome assembly of Steccherinum ochraceum LE-BIN_3174, the white-rot fungus of the Steccherinaceae family (The Residual Polyporoid clade, Polyporales, Basidiomycota).</title>
        <authorList>
            <person name="Fedorova T.V."/>
            <person name="Glazunova O.A."/>
            <person name="Landesman E.O."/>
            <person name="Moiseenko K.V."/>
            <person name="Psurtseva N.V."/>
            <person name="Savinova O.S."/>
            <person name="Shakhova N.V."/>
            <person name="Tyazhelova T.V."/>
            <person name="Vasina D.V."/>
        </authorList>
    </citation>
    <scope>NUCLEOTIDE SEQUENCE [LARGE SCALE GENOMIC DNA]</scope>
    <source>
        <strain evidence="5 6">LE-BIN_3174</strain>
    </source>
</reference>
<organism evidence="5 6">
    <name type="scientific">Steccherinum ochraceum</name>
    <dbReference type="NCBI Taxonomy" id="92696"/>
    <lineage>
        <taxon>Eukaryota</taxon>
        <taxon>Fungi</taxon>
        <taxon>Dikarya</taxon>
        <taxon>Basidiomycota</taxon>
        <taxon>Agaricomycotina</taxon>
        <taxon>Agaricomycetes</taxon>
        <taxon>Polyporales</taxon>
        <taxon>Steccherinaceae</taxon>
        <taxon>Steccherinum</taxon>
    </lineage>
</organism>
<feature type="transmembrane region" description="Helical" evidence="3">
    <location>
        <begin position="137"/>
        <end position="154"/>
    </location>
</feature>
<feature type="transmembrane region" description="Helical" evidence="3">
    <location>
        <begin position="338"/>
        <end position="357"/>
    </location>
</feature>
<dbReference type="PROSITE" id="PS50850">
    <property type="entry name" value="MFS"/>
    <property type="match status" value="1"/>
</dbReference>
<dbReference type="InterPro" id="IPR036259">
    <property type="entry name" value="MFS_trans_sf"/>
</dbReference>
<evidence type="ECO:0000313" key="5">
    <source>
        <dbReference type="EMBL" id="TCD66437.1"/>
    </source>
</evidence>